<keyword evidence="2" id="KW-1185">Reference proteome</keyword>
<proteinExistence type="predicted"/>
<reference evidence="1 2" key="1">
    <citation type="submission" date="2023-07" db="EMBL/GenBank/DDBJ databases">
        <title>Sorghum-associated microbial communities from plants grown in Nebraska, USA.</title>
        <authorList>
            <person name="Schachtman D."/>
        </authorList>
    </citation>
    <scope>NUCLEOTIDE SEQUENCE [LARGE SCALE GENOMIC DNA]</scope>
    <source>
        <strain evidence="1 2">BE240</strain>
    </source>
</reference>
<name>A0ABU1VA70_9BURK</name>
<protein>
    <submittedName>
        <fullName evidence="1">Uncharacterized protein</fullName>
    </submittedName>
</protein>
<evidence type="ECO:0000313" key="2">
    <source>
        <dbReference type="Proteomes" id="UP001265550"/>
    </source>
</evidence>
<organism evidence="1 2">
    <name type="scientific">Hydrogenophaga laconesensis</name>
    <dbReference type="NCBI Taxonomy" id="1805971"/>
    <lineage>
        <taxon>Bacteria</taxon>
        <taxon>Pseudomonadati</taxon>
        <taxon>Pseudomonadota</taxon>
        <taxon>Betaproteobacteria</taxon>
        <taxon>Burkholderiales</taxon>
        <taxon>Comamonadaceae</taxon>
        <taxon>Hydrogenophaga</taxon>
    </lineage>
</organism>
<accession>A0ABU1VA70</accession>
<dbReference type="Proteomes" id="UP001265550">
    <property type="component" value="Unassembled WGS sequence"/>
</dbReference>
<gene>
    <name evidence="1" type="ORF">J2X09_002086</name>
</gene>
<dbReference type="RefSeq" id="WP_204733354.1">
    <property type="nucleotide sequence ID" value="NZ_JAVDWE010000005.1"/>
</dbReference>
<comment type="caution">
    <text evidence="1">The sequence shown here is derived from an EMBL/GenBank/DDBJ whole genome shotgun (WGS) entry which is preliminary data.</text>
</comment>
<dbReference type="EMBL" id="JAVDWE010000005">
    <property type="protein sequence ID" value="MDR7094345.1"/>
    <property type="molecule type" value="Genomic_DNA"/>
</dbReference>
<sequence>MFEPGFDQAAGLRGEPPPGGAVLMPVAAPAQPARAYEWLCTLAASLTAQGRAVVIVDATAVEATSRDRHDGAHLGLMRVLQDPSIVHLERPAISGDWLVMPGAAGLRVLQDTAQTAGTAIALSRLLAPFASGVVVLLFAPAMALGELLFGMGAHALVPVLEQPQSSIDAYGAVKVLDAADLTPVLAPLAGPSPAALQTIVNTVVDTARRHLDLSLDCWATPSWALRVQESALERPRPTHAQGHGYHGLVPRAAVTAYAANAAAPSLWS</sequence>
<evidence type="ECO:0000313" key="1">
    <source>
        <dbReference type="EMBL" id="MDR7094345.1"/>
    </source>
</evidence>